<feature type="domain" description="Antitoxin Xre/MbcA/ParS-like toxin-binding" evidence="1">
    <location>
        <begin position="126"/>
        <end position="175"/>
    </location>
</feature>
<dbReference type="Proteomes" id="UP000242687">
    <property type="component" value="Unassembled WGS sequence"/>
</dbReference>
<dbReference type="InterPro" id="IPR011979">
    <property type="entry name" value="Antitox_Xre"/>
</dbReference>
<dbReference type="NCBIfam" id="TIGR02293">
    <property type="entry name" value="TAS_TIGR02293"/>
    <property type="match status" value="1"/>
</dbReference>
<comment type="caution">
    <text evidence="3">The sequence shown here is derived from an EMBL/GenBank/DDBJ whole genome shotgun (WGS) entry which is preliminary data.</text>
</comment>
<proteinExistence type="predicted"/>
<dbReference type="InterPro" id="IPR024467">
    <property type="entry name" value="Xre/MbcA/ParS-like_toxin-bd"/>
</dbReference>
<evidence type="ECO:0000259" key="1">
    <source>
        <dbReference type="Pfam" id="PF09722"/>
    </source>
</evidence>
<name>A0A2H9VMP5_9SPHI</name>
<dbReference type="EMBL" id="PGFJ01000002">
    <property type="protein sequence ID" value="PJJ79610.1"/>
    <property type="molecule type" value="Genomic_DNA"/>
</dbReference>
<protein>
    <submittedName>
        <fullName evidence="3">Putative toxin-antitoxin system antitoxin component (TIGR02293 family)</fullName>
    </submittedName>
</protein>
<gene>
    <name evidence="3" type="ORF">CLV57_2744</name>
</gene>
<keyword evidence="4" id="KW-1185">Reference proteome</keyword>
<accession>A0A2H9VMP5</accession>
<evidence type="ECO:0000259" key="2">
    <source>
        <dbReference type="Pfam" id="PF20432"/>
    </source>
</evidence>
<evidence type="ECO:0000313" key="4">
    <source>
        <dbReference type="Proteomes" id="UP000242687"/>
    </source>
</evidence>
<dbReference type="Pfam" id="PF09722">
    <property type="entry name" value="Xre_MbcA_ParS_C"/>
    <property type="match status" value="1"/>
</dbReference>
<organism evidence="3 4">
    <name type="scientific">Mucilaginibacter auburnensis</name>
    <dbReference type="NCBI Taxonomy" id="1457233"/>
    <lineage>
        <taxon>Bacteria</taxon>
        <taxon>Pseudomonadati</taxon>
        <taxon>Bacteroidota</taxon>
        <taxon>Sphingobacteriia</taxon>
        <taxon>Sphingobacteriales</taxon>
        <taxon>Sphingobacteriaceae</taxon>
        <taxon>Mucilaginibacter</taxon>
    </lineage>
</organism>
<dbReference type="InterPro" id="IPR046847">
    <property type="entry name" value="Xre-like_HTH"/>
</dbReference>
<evidence type="ECO:0000313" key="3">
    <source>
        <dbReference type="EMBL" id="PJJ79610.1"/>
    </source>
</evidence>
<dbReference type="GO" id="GO:0003677">
    <property type="term" value="F:DNA binding"/>
    <property type="evidence" value="ECO:0007669"/>
    <property type="project" value="InterPro"/>
</dbReference>
<dbReference type="Pfam" id="PF20432">
    <property type="entry name" value="Xre-like-HTH"/>
    <property type="match status" value="1"/>
</dbReference>
<sequence>MRQIGIKFGRMSEINMKKYSKETQTTTVAEPMVAYAVQPNLFATVFGGSGKNAFGASSFDMLTLSRQGLPKSGLMALAKKISLTLQEFANIMHISERTLQRYDDDAIIKVEYAEKAVELARLYTRGEEVFGSLDKFKTWMKTPLHAFKGEAPVSLLDTSIGFDMVFKELGRIEHGIFA</sequence>
<dbReference type="AlphaFoldDB" id="A0A2H9VMP5"/>
<reference evidence="3 4" key="1">
    <citation type="submission" date="2017-11" db="EMBL/GenBank/DDBJ databases">
        <title>Genomic Encyclopedia of Archaeal and Bacterial Type Strains, Phase II (KMG-II): From Individual Species to Whole Genera.</title>
        <authorList>
            <person name="Goeker M."/>
        </authorList>
    </citation>
    <scope>NUCLEOTIDE SEQUENCE [LARGE SCALE GENOMIC DNA]</scope>
    <source>
        <strain evidence="3 4">DSM 28175</strain>
    </source>
</reference>
<feature type="domain" description="Antitoxin Xre-like helix-turn-helix" evidence="2">
    <location>
        <begin position="61"/>
        <end position="121"/>
    </location>
</feature>